<comment type="catalytic activity">
    <reaction evidence="8">
        <text>L-glutamate + acetyl-CoA = N-acetyl-L-glutamate + CoA + H(+)</text>
        <dbReference type="Rhea" id="RHEA:24292"/>
        <dbReference type="ChEBI" id="CHEBI:15378"/>
        <dbReference type="ChEBI" id="CHEBI:29985"/>
        <dbReference type="ChEBI" id="CHEBI:44337"/>
        <dbReference type="ChEBI" id="CHEBI:57287"/>
        <dbReference type="ChEBI" id="CHEBI:57288"/>
        <dbReference type="EC" id="2.3.1.1"/>
    </reaction>
</comment>
<gene>
    <name evidence="8 9" type="primary">argJ</name>
    <name evidence="9" type="ORF">GTA51_15840</name>
</gene>
<evidence type="ECO:0000313" key="9">
    <source>
        <dbReference type="EMBL" id="MYL84592.1"/>
    </source>
</evidence>
<dbReference type="NCBIfam" id="NF003802">
    <property type="entry name" value="PRK05388.1"/>
    <property type="match status" value="1"/>
</dbReference>
<dbReference type="EC" id="2.3.1.1" evidence="8"/>
<feature type="binding site" evidence="8">
    <location>
        <position position="400"/>
    </location>
    <ligand>
        <name>substrate</name>
    </ligand>
</feature>
<dbReference type="InterPro" id="IPR016117">
    <property type="entry name" value="ArgJ-like_dom_sf"/>
</dbReference>
<dbReference type="OrthoDB" id="9804242at2"/>
<keyword evidence="4 8" id="KW-0028">Amino-acid biosynthesis</keyword>
<dbReference type="HAMAP" id="MF_01106">
    <property type="entry name" value="ArgJ"/>
    <property type="match status" value="1"/>
</dbReference>
<feature type="binding site" evidence="8">
    <location>
        <position position="395"/>
    </location>
    <ligand>
        <name>substrate</name>
    </ligand>
</feature>
<dbReference type="UniPathway" id="UPA00068">
    <property type="reaction ID" value="UER00106"/>
</dbReference>
<reference evidence="9 10" key="1">
    <citation type="submission" date="2020-01" db="EMBL/GenBank/DDBJ databases">
        <title>Genome sequence of Desulfovibrio aerotolerans DSM 16695(T).</title>
        <authorList>
            <person name="Karnachuk O."/>
            <person name="Avakyan M."/>
            <person name="Mardanov A."/>
            <person name="Kadnikov V."/>
            <person name="Ravin N."/>
        </authorList>
    </citation>
    <scope>NUCLEOTIDE SEQUENCE [LARGE SCALE GENOMIC DNA]</scope>
    <source>
        <strain evidence="9 10">DSM 16695</strain>
    </source>
</reference>
<evidence type="ECO:0000256" key="8">
    <source>
        <dbReference type="HAMAP-Rule" id="MF_01106"/>
    </source>
</evidence>
<sequence>MPSSVIPVPKGFSFATAAAGFKYSTGRDDLALIVSDGPAAAAGVFTQNLFQAAPVTVAKGHIATTGGHARAILINAGQANACTGAAGIADCRETLALVAKATDLSPNEILPASTGVIGARLKMDKWKAVVPALAASLGETSPVAAAKAIMTTDGFPKIAWGTLVTDSGEVRVLGMAKGAGMIAPNMATMIGVLLCDAKVGSLWWQEAVAAAADRSFNSITVDGDTSTNDCVLALANGASEVVIDSAEGRQALLAVMADVCQTLAAMLVQDAEGGTKILRIKVRGAASHADAELAARAVGNSPLVKTAFFGRDANWGRIVAALGRSGAVFDPEDVAVRIGGVPVFEGGMPVADDLDALLAPHMRRGEIPIDVELGGGPGRYLLLASDLTYDYIKINADYRT</sequence>
<dbReference type="Pfam" id="PF01960">
    <property type="entry name" value="ArgJ"/>
    <property type="match status" value="1"/>
</dbReference>
<keyword evidence="7 8" id="KW-0012">Acyltransferase</keyword>
<feature type="site" description="Cleavage; by autolysis" evidence="8">
    <location>
        <begin position="187"/>
        <end position="188"/>
    </location>
</feature>
<feature type="binding site" evidence="8">
    <location>
        <position position="272"/>
    </location>
    <ligand>
        <name>substrate</name>
    </ligand>
</feature>
<feature type="chain" id="PRO_5029079943" description="Arginine biosynthesis bifunctional protein ArgJ beta chain" evidence="8">
    <location>
        <begin position="188"/>
        <end position="400"/>
    </location>
</feature>
<keyword evidence="10" id="KW-1185">Reference proteome</keyword>
<proteinExistence type="inferred from homology"/>
<dbReference type="PANTHER" id="PTHR23100:SF0">
    <property type="entry name" value="ARGININE BIOSYNTHESIS BIFUNCTIONAL PROTEIN ARGJ, MITOCHONDRIAL"/>
    <property type="match status" value="1"/>
</dbReference>
<comment type="caution">
    <text evidence="9">The sequence shown here is derived from an EMBL/GenBank/DDBJ whole genome shotgun (WGS) entry which is preliminary data.</text>
</comment>
<name>A0A7C9MQK5_9BACT</name>
<keyword evidence="3 8" id="KW-0055">Arginine biosynthesis</keyword>
<dbReference type="NCBIfam" id="TIGR00120">
    <property type="entry name" value="ArgJ"/>
    <property type="match status" value="1"/>
</dbReference>
<dbReference type="GO" id="GO:0006592">
    <property type="term" value="P:ornithine biosynthetic process"/>
    <property type="evidence" value="ECO:0007669"/>
    <property type="project" value="TreeGrafter"/>
</dbReference>
<dbReference type="AlphaFoldDB" id="A0A7C9MQK5"/>
<keyword evidence="8" id="KW-0963">Cytoplasm</keyword>
<evidence type="ECO:0000256" key="1">
    <source>
        <dbReference type="ARBA" id="ARBA00006774"/>
    </source>
</evidence>
<dbReference type="CDD" id="cd02152">
    <property type="entry name" value="OAT"/>
    <property type="match status" value="1"/>
</dbReference>
<dbReference type="InterPro" id="IPR002813">
    <property type="entry name" value="Arg_biosynth_ArgJ"/>
</dbReference>
<dbReference type="EMBL" id="WVUD01000036">
    <property type="protein sequence ID" value="MYL84592.1"/>
    <property type="molecule type" value="Genomic_DNA"/>
</dbReference>
<comment type="pathway">
    <text evidence="8">Amino-acid biosynthesis; L-arginine biosynthesis; L-ornithine and N-acetyl-L-glutamate from L-glutamate and N(2)-acetyl-L-ornithine (cyclic): step 1/1.</text>
</comment>
<protein>
    <recommendedName>
        <fullName evidence="8">Arginine biosynthesis bifunctional protein ArgJ</fullName>
    </recommendedName>
    <domain>
        <recommendedName>
            <fullName evidence="8">Glutamate N-acetyltransferase</fullName>
            <ecNumber evidence="8">2.3.1.35</ecNumber>
        </recommendedName>
        <alternativeName>
            <fullName evidence="8">Ornithine acetyltransferase</fullName>
            <shortName evidence="8">OATase</shortName>
        </alternativeName>
        <alternativeName>
            <fullName evidence="8">Ornithine transacetylase</fullName>
        </alternativeName>
    </domain>
    <domain>
        <recommendedName>
            <fullName evidence="8">Amino-acid acetyltransferase</fullName>
            <ecNumber evidence="8">2.3.1.1</ecNumber>
        </recommendedName>
        <alternativeName>
            <fullName evidence="8">N-acetylglutamate synthase</fullName>
            <shortName evidence="8">AGSase</shortName>
        </alternativeName>
    </domain>
    <component>
        <recommendedName>
            <fullName evidence="8">Arginine biosynthesis bifunctional protein ArgJ alpha chain</fullName>
        </recommendedName>
    </component>
    <component>
        <recommendedName>
            <fullName evidence="8">Arginine biosynthesis bifunctional protein ArgJ beta chain</fullName>
        </recommendedName>
    </component>
</protein>
<dbReference type="Proteomes" id="UP000482487">
    <property type="component" value="Unassembled WGS sequence"/>
</dbReference>
<evidence type="ECO:0000313" key="10">
    <source>
        <dbReference type="Proteomes" id="UP000482487"/>
    </source>
</evidence>
<dbReference type="GO" id="GO:0004358">
    <property type="term" value="F:L-glutamate N-acetyltransferase activity, acting on acetyl-L-ornithine as donor"/>
    <property type="evidence" value="ECO:0007669"/>
    <property type="project" value="UniProtKB-UniRule"/>
</dbReference>
<keyword evidence="5 8" id="KW-0808">Transferase</keyword>
<feature type="active site" description="Nucleophile" evidence="8">
    <location>
        <position position="188"/>
    </location>
</feature>
<dbReference type="InterPro" id="IPR042195">
    <property type="entry name" value="ArgJ_beta_C"/>
</dbReference>
<dbReference type="EC" id="2.3.1.35" evidence="8"/>
<dbReference type="GO" id="GO:0005737">
    <property type="term" value="C:cytoplasm"/>
    <property type="evidence" value="ECO:0007669"/>
    <property type="project" value="UniProtKB-SubCell"/>
</dbReference>
<comment type="similarity">
    <text evidence="1 8">Belongs to the ArgJ family.</text>
</comment>
<comment type="function">
    <text evidence="8">Catalyzes two activities which are involved in the cyclic version of arginine biosynthesis: the synthesis of N-acetylglutamate from glutamate and acetyl-CoA as the acetyl donor, and of ornithine by transacetylation between N(2)-acetylornithine and glutamate.</text>
</comment>
<dbReference type="RefSeq" id="WP_160962770.1">
    <property type="nucleotide sequence ID" value="NZ_WVUD01000036.1"/>
</dbReference>
<evidence type="ECO:0000256" key="7">
    <source>
        <dbReference type="ARBA" id="ARBA00023315"/>
    </source>
</evidence>
<feature type="chain" id="PRO_5029079942" description="Arginine biosynthesis bifunctional protein ArgJ alpha chain" evidence="8">
    <location>
        <begin position="1"/>
        <end position="187"/>
    </location>
</feature>
<dbReference type="PANTHER" id="PTHR23100">
    <property type="entry name" value="ARGININE BIOSYNTHESIS BIFUNCTIONAL PROTEIN ARGJ"/>
    <property type="match status" value="1"/>
</dbReference>
<accession>A0A7C9MQK5</accession>
<evidence type="ECO:0000256" key="2">
    <source>
        <dbReference type="ARBA" id="ARBA00011475"/>
    </source>
</evidence>
<feature type="site" description="Involved in the stabilization of negative charge on the oxyanion by the formation of the oxyanion hole" evidence="8">
    <location>
        <position position="115"/>
    </location>
</feature>
<comment type="pathway">
    <text evidence="8">Amino-acid biosynthesis; L-arginine biosynthesis; N(2)-acetyl-L-ornithine from L-glutamate: step 1/4.</text>
</comment>
<dbReference type="Gene3D" id="3.10.20.340">
    <property type="entry name" value="ArgJ beta chain, C-terminal domain"/>
    <property type="match status" value="1"/>
</dbReference>
<evidence type="ECO:0000256" key="5">
    <source>
        <dbReference type="ARBA" id="ARBA00022679"/>
    </source>
</evidence>
<organism evidence="9 10">
    <name type="scientific">Solidesulfovibrio aerotolerans</name>
    <dbReference type="NCBI Taxonomy" id="295255"/>
    <lineage>
        <taxon>Bacteria</taxon>
        <taxon>Pseudomonadati</taxon>
        <taxon>Thermodesulfobacteriota</taxon>
        <taxon>Desulfovibrionia</taxon>
        <taxon>Desulfovibrionales</taxon>
        <taxon>Desulfovibrionaceae</taxon>
        <taxon>Solidesulfovibrio</taxon>
    </lineage>
</organism>
<feature type="binding site" evidence="8">
    <location>
        <position position="177"/>
    </location>
    <ligand>
        <name>substrate</name>
    </ligand>
</feature>
<evidence type="ECO:0000256" key="3">
    <source>
        <dbReference type="ARBA" id="ARBA00022571"/>
    </source>
</evidence>
<keyword evidence="8" id="KW-0511">Multifunctional enzyme</keyword>
<dbReference type="SUPFAM" id="SSF56266">
    <property type="entry name" value="DmpA/ArgJ-like"/>
    <property type="match status" value="1"/>
</dbReference>
<feature type="binding site" evidence="8">
    <location>
        <position position="151"/>
    </location>
    <ligand>
        <name>substrate</name>
    </ligand>
</feature>
<dbReference type="GO" id="GO:0006526">
    <property type="term" value="P:L-arginine biosynthetic process"/>
    <property type="evidence" value="ECO:0007669"/>
    <property type="project" value="UniProtKB-UniRule"/>
</dbReference>
<feature type="binding site" evidence="8">
    <location>
        <position position="188"/>
    </location>
    <ligand>
        <name>substrate</name>
    </ligand>
</feature>
<dbReference type="FunFam" id="3.60.70.12:FF:000001">
    <property type="entry name" value="Arginine biosynthesis bifunctional protein ArgJ, chloroplastic"/>
    <property type="match status" value="1"/>
</dbReference>
<dbReference type="Gene3D" id="3.60.70.12">
    <property type="entry name" value="L-amino peptidase D-ALA esterase/amidase"/>
    <property type="match status" value="1"/>
</dbReference>
<evidence type="ECO:0000256" key="6">
    <source>
        <dbReference type="ARBA" id="ARBA00022813"/>
    </source>
</evidence>
<evidence type="ECO:0000256" key="4">
    <source>
        <dbReference type="ARBA" id="ARBA00022605"/>
    </source>
</evidence>
<keyword evidence="6 8" id="KW-0068">Autocatalytic cleavage</keyword>
<comment type="subunit">
    <text evidence="2 8">Heterotetramer of two alpha and two beta chains.</text>
</comment>
<dbReference type="GO" id="GO:0004042">
    <property type="term" value="F:L-glutamate N-acetyltransferase activity"/>
    <property type="evidence" value="ECO:0007669"/>
    <property type="project" value="UniProtKB-UniRule"/>
</dbReference>
<comment type="subcellular location">
    <subcellularLocation>
        <location evidence="8">Cytoplasm</location>
    </subcellularLocation>
</comment>
<feature type="site" description="Involved in the stabilization of negative charge on the oxyanion by the formation of the oxyanion hole" evidence="8">
    <location>
        <position position="114"/>
    </location>
</feature>
<comment type="catalytic activity">
    <reaction evidence="8">
        <text>N(2)-acetyl-L-ornithine + L-glutamate = N-acetyl-L-glutamate + L-ornithine</text>
        <dbReference type="Rhea" id="RHEA:15349"/>
        <dbReference type="ChEBI" id="CHEBI:29985"/>
        <dbReference type="ChEBI" id="CHEBI:44337"/>
        <dbReference type="ChEBI" id="CHEBI:46911"/>
        <dbReference type="ChEBI" id="CHEBI:57805"/>
        <dbReference type="EC" id="2.3.1.35"/>
    </reaction>
</comment>